<gene>
    <name evidence="1" type="ORF">H8B22_13270</name>
</gene>
<dbReference type="RefSeq" id="WP_187711870.1">
    <property type="nucleotide sequence ID" value="NZ_CP060820.1"/>
</dbReference>
<protein>
    <recommendedName>
        <fullName evidence="3">Copper chaperone</fullName>
    </recommendedName>
</protein>
<dbReference type="KEGG" id="lsx:H8B22_13270"/>
<accession>A0A7H0FWL3</accession>
<keyword evidence="2" id="KW-1185">Reference proteome</keyword>
<dbReference type="EMBL" id="CP060820">
    <property type="protein sequence ID" value="QNP40429.1"/>
    <property type="molecule type" value="Genomic_DNA"/>
</dbReference>
<reference evidence="1 2" key="1">
    <citation type="submission" date="2020-08" db="EMBL/GenBank/DDBJ databases">
        <title>Lysobacter sp. II4 sp. nov., isolated from soil.</title>
        <authorList>
            <person name="Woo C.Y."/>
            <person name="Kim J."/>
        </authorList>
    </citation>
    <scope>NUCLEOTIDE SEQUENCE [LARGE SCALE GENOMIC DNA]</scope>
    <source>
        <strain evidence="1 2">II4</strain>
    </source>
</reference>
<name>A0A7H0FWL3_9GAMM</name>
<evidence type="ECO:0000313" key="2">
    <source>
        <dbReference type="Proteomes" id="UP000516018"/>
    </source>
</evidence>
<organism evidence="1 2">
    <name type="scientific">Agrilutibacter terrestris</name>
    <dbReference type="NCBI Taxonomy" id="2865112"/>
    <lineage>
        <taxon>Bacteria</taxon>
        <taxon>Pseudomonadati</taxon>
        <taxon>Pseudomonadota</taxon>
        <taxon>Gammaproteobacteria</taxon>
        <taxon>Lysobacterales</taxon>
        <taxon>Lysobacteraceae</taxon>
        <taxon>Agrilutibacter</taxon>
    </lineage>
</organism>
<dbReference type="AlphaFoldDB" id="A0A7H0FWL3"/>
<evidence type="ECO:0000313" key="1">
    <source>
        <dbReference type="EMBL" id="QNP40429.1"/>
    </source>
</evidence>
<evidence type="ECO:0008006" key="3">
    <source>
        <dbReference type="Google" id="ProtNLM"/>
    </source>
</evidence>
<sequence length="79" mass="8343">MEFRYHVPSHPFDLPAIERAIAALDPAAVLDADAPARIVRISTSLDDEQLLACLRQAGIPVTAAEIERLPSVCCGGCGG</sequence>
<dbReference type="Proteomes" id="UP000516018">
    <property type="component" value="Chromosome"/>
</dbReference>
<proteinExistence type="predicted"/>